<evidence type="ECO:0000256" key="7">
    <source>
        <dbReference type="ARBA" id="ARBA00023002"/>
    </source>
</evidence>
<comment type="caution">
    <text evidence="8">The sequence shown here is derived from an EMBL/GenBank/DDBJ whole genome shotgun (WGS) entry which is preliminary data.</text>
</comment>
<organism evidence="8 9">
    <name type="scientific">Enterobacillus tribolii</name>
    <dbReference type="NCBI Taxonomy" id="1487935"/>
    <lineage>
        <taxon>Bacteria</taxon>
        <taxon>Pseudomonadati</taxon>
        <taxon>Pseudomonadota</taxon>
        <taxon>Gammaproteobacteria</taxon>
        <taxon>Enterobacterales</taxon>
        <taxon>Hafniaceae</taxon>
        <taxon>Enterobacillus</taxon>
    </lineage>
</organism>
<comment type="similarity">
    <text evidence="3">Belongs to the lysine N(6)-hydroxylase/L-ornithine N(5)-oxygenase family.</text>
</comment>
<dbReference type="Proteomes" id="UP000254848">
    <property type="component" value="Unassembled WGS sequence"/>
</dbReference>
<evidence type="ECO:0000256" key="2">
    <source>
        <dbReference type="ARBA" id="ARBA00004924"/>
    </source>
</evidence>
<dbReference type="PANTHER" id="PTHR42802:SF1">
    <property type="entry name" value="L-ORNITHINE N(5)-MONOOXYGENASE"/>
    <property type="match status" value="1"/>
</dbReference>
<evidence type="ECO:0000313" key="9">
    <source>
        <dbReference type="Proteomes" id="UP000254848"/>
    </source>
</evidence>
<dbReference type="InterPro" id="IPR025700">
    <property type="entry name" value="Lys/Orn_oxygenase"/>
</dbReference>
<dbReference type="PANTHER" id="PTHR42802">
    <property type="entry name" value="MONOOXYGENASE"/>
    <property type="match status" value="1"/>
</dbReference>
<comment type="pathway">
    <text evidence="2">Siderophore biosynthesis.</text>
</comment>
<evidence type="ECO:0000256" key="3">
    <source>
        <dbReference type="ARBA" id="ARBA00007588"/>
    </source>
</evidence>
<keyword evidence="4" id="KW-0285">Flavoprotein</keyword>
<evidence type="ECO:0000313" key="8">
    <source>
        <dbReference type="EMBL" id="RDK90941.1"/>
    </source>
</evidence>
<evidence type="ECO:0000256" key="6">
    <source>
        <dbReference type="ARBA" id="ARBA00022857"/>
    </source>
</evidence>
<accession>A0A370QQ85</accession>
<proteinExistence type="inferred from homology"/>
<dbReference type="SUPFAM" id="SSF51905">
    <property type="entry name" value="FAD/NAD(P)-binding domain"/>
    <property type="match status" value="2"/>
</dbReference>
<dbReference type="InterPro" id="IPR036188">
    <property type="entry name" value="FAD/NAD-bd_sf"/>
</dbReference>
<comment type="cofactor">
    <cofactor evidence="1">
        <name>FAD</name>
        <dbReference type="ChEBI" id="CHEBI:57692"/>
    </cofactor>
</comment>
<gene>
    <name evidence="8" type="ORF">C8D90_105227</name>
</gene>
<dbReference type="GO" id="GO:0004497">
    <property type="term" value="F:monooxygenase activity"/>
    <property type="evidence" value="ECO:0007669"/>
    <property type="project" value="UniProtKB-KW"/>
</dbReference>
<name>A0A370QQ85_9GAMM</name>
<evidence type="ECO:0000256" key="4">
    <source>
        <dbReference type="ARBA" id="ARBA00022630"/>
    </source>
</evidence>
<sequence length="446" mass="50656">MTQYSPAPQNGVSVAPYDFIAIGIGPFNLGLACLTQPLKGVNALFIDQNTEFNWHPGMMLESAHLQTPFMADLVTLADPTHPLSFLNYIKQQGRIYSFYIRENFFLMRKEYNQYCQWAASRLNNLRFNTRAERIDFDAQQQCYRVTCSDTRTGQPLHFLARRLVLGTGPHPAIPDCCLAHAGRMTHAADYLSHKETLQTRRSITVVGSGQSAAEIFYDLLGDIDEKGYQLNWLTRAPRFFPMEYTKLTLEMTSPEYVDYFHALPAAKRDELNRLHQPLYKGINGSLINAIFDLLYIKRLNGELNVNMFTNTALVGVAPQANGKALTLSLHQHEQDSRFTLNSEGVVLCTGYRHSIPAFLEGIRDRIVWDEQGRYDVARNYSIDHSRSGIFVQNVGPHTHSFVTPDLGMACYRNAWLLREMTGTEHYPIEERIAFQQFSAPPTGVVS</sequence>
<dbReference type="OrthoDB" id="7527071at2"/>
<evidence type="ECO:0000256" key="1">
    <source>
        <dbReference type="ARBA" id="ARBA00001974"/>
    </source>
</evidence>
<reference evidence="8 9" key="1">
    <citation type="submission" date="2018-07" db="EMBL/GenBank/DDBJ databases">
        <title>Genomic Encyclopedia of Type Strains, Phase IV (KMG-IV): sequencing the most valuable type-strain genomes for metagenomic binning, comparative biology and taxonomic classification.</title>
        <authorList>
            <person name="Goeker M."/>
        </authorList>
    </citation>
    <scope>NUCLEOTIDE SEQUENCE [LARGE SCALE GENOMIC DNA]</scope>
    <source>
        <strain evidence="8 9">DSM 103736</strain>
    </source>
</reference>
<protein>
    <submittedName>
        <fullName evidence="8">Lysine/ornithine N-monooxygenase</fullName>
    </submittedName>
</protein>
<keyword evidence="6" id="KW-0521">NADP</keyword>
<evidence type="ECO:0000256" key="5">
    <source>
        <dbReference type="ARBA" id="ARBA00022827"/>
    </source>
</evidence>
<dbReference type="EMBL" id="QRAP01000005">
    <property type="protein sequence ID" value="RDK90941.1"/>
    <property type="molecule type" value="Genomic_DNA"/>
</dbReference>
<keyword evidence="5" id="KW-0274">FAD</keyword>
<dbReference type="Pfam" id="PF13434">
    <property type="entry name" value="Lys_Orn_oxgnase"/>
    <property type="match status" value="1"/>
</dbReference>
<dbReference type="AlphaFoldDB" id="A0A370QQ85"/>
<keyword evidence="7" id="KW-0560">Oxidoreductase</keyword>
<dbReference type="Gene3D" id="3.50.50.60">
    <property type="entry name" value="FAD/NAD(P)-binding domain"/>
    <property type="match status" value="1"/>
</dbReference>
<keyword evidence="9" id="KW-1185">Reference proteome</keyword>
<keyword evidence="8" id="KW-0503">Monooxygenase</keyword>